<dbReference type="Proteomes" id="UP000789525">
    <property type="component" value="Unassembled WGS sequence"/>
</dbReference>
<organism evidence="1 2">
    <name type="scientific">Acaulospora colombiana</name>
    <dbReference type="NCBI Taxonomy" id="27376"/>
    <lineage>
        <taxon>Eukaryota</taxon>
        <taxon>Fungi</taxon>
        <taxon>Fungi incertae sedis</taxon>
        <taxon>Mucoromycota</taxon>
        <taxon>Glomeromycotina</taxon>
        <taxon>Glomeromycetes</taxon>
        <taxon>Diversisporales</taxon>
        <taxon>Acaulosporaceae</taxon>
        <taxon>Acaulospora</taxon>
    </lineage>
</organism>
<sequence length="267" mass="31104">FAECRLSSVELNVVMKHRDLPNCKARVKHRKTSDESENSLDEGTFKDTDRPALFGTRASSPARALSGRDKRTEKYEHMDIAACLNLTDILQPLRKLLLSKNEKTKKATVKLLVLCADQNEIYPYILDANTPAMLENIRTFNSWDVRKEYIHLLSASLDHAQLCEIVFTDDAIAYFRQKVDEKPVMELLKRAVKIGYRTEDQERNIRPLLELALDYGKDIYIRDISFKWLLAEIRRRMFLEDDLDLANKWTQSDDKPRREARWTLALA</sequence>
<protein>
    <submittedName>
        <fullName evidence="1">10348_t:CDS:1</fullName>
    </submittedName>
</protein>
<evidence type="ECO:0000313" key="1">
    <source>
        <dbReference type="EMBL" id="CAG8728728.1"/>
    </source>
</evidence>
<evidence type="ECO:0000313" key="2">
    <source>
        <dbReference type="Proteomes" id="UP000789525"/>
    </source>
</evidence>
<feature type="non-terminal residue" evidence="1">
    <location>
        <position position="267"/>
    </location>
</feature>
<proteinExistence type="predicted"/>
<dbReference type="EMBL" id="CAJVPT010041781">
    <property type="protein sequence ID" value="CAG8728728.1"/>
    <property type="molecule type" value="Genomic_DNA"/>
</dbReference>
<reference evidence="1" key="1">
    <citation type="submission" date="2021-06" db="EMBL/GenBank/DDBJ databases">
        <authorList>
            <person name="Kallberg Y."/>
            <person name="Tangrot J."/>
            <person name="Rosling A."/>
        </authorList>
    </citation>
    <scope>NUCLEOTIDE SEQUENCE</scope>
    <source>
        <strain evidence="1">CL356</strain>
    </source>
</reference>
<name>A0ACA9PXH7_9GLOM</name>
<gene>
    <name evidence="1" type="ORF">ACOLOM_LOCUS11509</name>
</gene>
<comment type="caution">
    <text evidence="1">The sequence shown here is derived from an EMBL/GenBank/DDBJ whole genome shotgun (WGS) entry which is preliminary data.</text>
</comment>
<feature type="non-terminal residue" evidence="1">
    <location>
        <position position="1"/>
    </location>
</feature>
<accession>A0ACA9PXH7</accession>
<keyword evidence="2" id="KW-1185">Reference proteome</keyword>